<feature type="domain" description="HAMP" evidence="16">
    <location>
        <begin position="192"/>
        <end position="244"/>
    </location>
</feature>
<dbReference type="PROSITE" id="PS50885">
    <property type="entry name" value="HAMP"/>
    <property type="match status" value="1"/>
</dbReference>
<evidence type="ECO:0000259" key="16">
    <source>
        <dbReference type="PROSITE" id="PS50885"/>
    </source>
</evidence>
<evidence type="ECO:0000256" key="6">
    <source>
        <dbReference type="ARBA" id="ARBA00022679"/>
    </source>
</evidence>
<dbReference type="Gene3D" id="6.10.340.10">
    <property type="match status" value="1"/>
</dbReference>
<accession>A0A3S1BBT2</accession>
<dbReference type="PANTHER" id="PTHR45528">
    <property type="entry name" value="SENSOR HISTIDINE KINASE CPXA"/>
    <property type="match status" value="1"/>
</dbReference>
<name>A0A3S1BBT2_9BACL</name>
<dbReference type="PRINTS" id="PR00344">
    <property type="entry name" value="BCTRLSENSOR"/>
</dbReference>
<evidence type="ECO:0000256" key="13">
    <source>
        <dbReference type="ARBA" id="ARBA00023136"/>
    </source>
</evidence>
<keyword evidence="4" id="KW-1003">Cell membrane</keyword>
<dbReference type="Gene3D" id="1.10.287.130">
    <property type="match status" value="1"/>
</dbReference>
<dbReference type="Pfam" id="PF00512">
    <property type="entry name" value="HisKA"/>
    <property type="match status" value="1"/>
</dbReference>
<organism evidence="17 18">
    <name type="scientific">Paenibacillus zeisoli</name>
    <dbReference type="NCBI Taxonomy" id="2496267"/>
    <lineage>
        <taxon>Bacteria</taxon>
        <taxon>Bacillati</taxon>
        <taxon>Bacillota</taxon>
        <taxon>Bacilli</taxon>
        <taxon>Bacillales</taxon>
        <taxon>Paenibacillaceae</taxon>
        <taxon>Paenibacillus</taxon>
    </lineage>
</organism>
<dbReference type="InterPro" id="IPR003594">
    <property type="entry name" value="HATPase_dom"/>
</dbReference>
<dbReference type="PANTHER" id="PTHR45528:SF1">
    <property type="entry name" value="SENSOR HISTIDINE KINASE CPXA"/>
    <property type="match status" value="1"/>
</dbReference>
<dbReference type="SMART" id="SM00387">
    <property type="entry name" value="HATPase_c"/>
    <property type="match status" value="1"/>
</dbReference>
<evidence type="ECO:0000256" key="3">
    <source>
        <dbReference type="ARBA" id="ARBA00012438"/>
    </source>
</evidence>
<evidence type="ECO:0000313" key="17">
    <source>
        <dbReference type="EMBL" id="RUT35838.1"/>
    </source>
</evidence>
<dbReference type="SUPFAM" id="SSF47384">
    <property type="entry name" value="Homodimeric domain of signal transducing histidine kinase"/>
    <property type="match status" value="1"/>
</dbReference>
<keyword evidence="12" id="KW-0902">Two-component regulatory system</keyword>
<dbReference type="InterPro" id="IPR050398">
    <property type="entry name" value="HssS/ArlS-like"/>
</dbReference>
<keyword evidence="7 14" id="KW-0812">Transmembrane</keyword>
<dbReference type="EMBL" id="RZNX01000001">
    <property type="protein sequence ID" value="RUT35838.1"/>
    <property type="molecule type" value="Genomic_DNA"/>
</dbReference>
<dbReference type="GO" id="GO:0000155">
    <property type="term" value="F:phosphorelay sensor kinase activity"/>
    <property type="evidence" value="ECO:0007669"/>
    <property type="project" value="InterPro"/>
</dbReference>
<dbReference type="SMART" id="SM00304">
    <property type="entry name" value="HAMP"/>
    <property type="match status" value="1"/>
</dbReference>
<evidence type="ECO:0000256" key="5">
    <source>
        <dbReference type="ARBA" id="ARBA00022553"/>
    </source>
</evidence>
<dbReference type="InterPro" id="IPR003661">
    <property type="entry name" value="HisK_dim/P_dom"/>
</dbReference>
<dbReference type="InterPro" id="IPR036097">
    <property type="entry name" value="HisK_dim/P_sf"/>
</dbReference>
<dbReference type="SUPFAM" id="SSF158472">
    <property type="entry name" value="HAMP domain-like"/>
    <property type="match status" value="1"/>
</dbReference>
<evidence type="ECO:0000313" key="18">
    <source>
        <dbReference type="Proteomes" id="UP000272464"/>
    </source>
</evidence>
<reference evidence="17 18" key="1">
    <citation type="submission" date="2018-12" db="EMBL/GenBank/DDBJ databases">
        <authorList>
            <person name="Sun L."/>
            <person name="Chen Z."/>
        </authorList>
    </citation>
    <scope>NUCLEOTIDE SEQUENCE [LARGE SCALE GENOMIC DNA]</scope>
    <source>
        <strain evidence="17 18">3-5-3</strain>
    </source>
</reference>
<proteinExistence type="predicted"/>
<dbReference type="OrthoDB" id="335833at2"/>
<feature type="domain" description="Histidine kinase" evidence="15">
    <location>
        <begin position="259"/>
        <end position="477"/>
    </location>
</feature>
<dbReference type="AlphaFoldDB" id="A0A3S1BBT2"/>
<keyword evidence="5" id="KW-0597">Phosphoprotein</keyword>
<dbReference type="EC" id="2.7.13.3" evidence="3"/>
<feature type="transmembrane region" description="Helical" evidence="14">
    <location>
        <begin position="163"/>
        <end position="186"/>
    </location>
</feature>
<dbReference type="Gene3D" id="3.30.565.10">
    <property type="entry name" value="Histidine kinase-like ATPase, C-terminal domain"/>
    <property type="match status" value="1"/>
</dbReference>
<dbReference type="InterPro" id="IPR004358">
    <property type="entry name" value="Sig_transdc_His_kin-like_C"/>
</dbReference>
<evidence type="ECO:0000256" key="12">
    <source>
        <dbReference type="ARBA" id="ARBA00023012"/>
    </source>
</evidence>
<dbReference type="Proteomes" id="UP000272464">
    <property type="component" value="Unassembled WGS sequence"/>
</dbReference>
<evidence type="ECO:0000256" key="9">
    <source>
        <dbReference type="ARBA" id="ARBA00022777"/>
    </source>
</evidence>
<gene>
    <name evidence="17" type="ORF">EJP77_02150</name>
</gene>
<evidence type="ECO:0000256" key="7">
    <source>
        <dbReference type="ARBA" id="ARBA00022692"/>
    </source>
</evidence>
<evidence type="ECO:0000256" key="10">
    <source>
        <dbReference type="ARBA" id="ARBA00022840"/>
    </source>
</evidence>
<dbReference type="Pfam" id="PF00672">
    <property type="entry name" value="HAMP"/>
    <property type="match status" value="1"/>
</dbReference>
<evidence type="ECO:0000256" key="4">
    <source>
        <dbReference type="ARBA" id="ARBA00022475"/>
    </source>
</evidence>
<dbReference type="SMART" id="SM00388">
    <property type="entry name" value="HisKA"/>
    <property type="match status" value="1"/>
</dbReference>
<dbReference type="CDD" id="cd00075">
    <property type="entry name" value="HATPase"/>
    <property type="match status" value="1"/>
</dbReference>
<comment type="catalytic activity">
    <reaction evidence="1">
        <text>ATP + protein L-histidine = ADP + protein N-phospho-L-histidine.</text>
        <dbReference type="EC" id="2.7.13.3"/>
    </reaction>
</comment>
<dbReference type="PROSITE" id="PS50109">
    <property type="entry name" value="HIS_KIN"/>
    <property type="match status" value="1"/>
</dbReference>
<dbReference type="FunFam" id="3.30.565.10:FF:000006">
    <property type="entry name" value="Sensor histidine kinase WalK"/>
    <property type="match status" value="1"/>
</dbReference>
<dbReference type="GO" id="GO:0005886">
    <property type="term" value="C:plasma membrane"/>
    <property type="evidence" value="ECO:0007669"/>
    <property type="project" value="UniProtKB-SubCell"/>
</dbReference>
<dbReference type="InterPro" id="IPR005467">
    <property type="entry name" value="His_kinase_dom"/>
</dbReference>
<evidence type="ECO:0000259" key="15">
    <source>
        <dbReference type="PROSITE" id="PS50109"/>
    </source>
</evidence>
<keyword evidence="18" id="KW-1185">Reference proteome</keyword>
<dbReference type="InterPro" id="IPR036890">
    <property type="entry name" value="HATPase_C_sf"/>
</dbReference>
<dbReference type="Pfam" id="PF02518">
    <property type="entry name" value="HATPase_c"/>
    <property type="match status" value="1"/>
</dbReference>
<evidence type="ECO:0000256" key="1">
    <source>
        <dbReference type="ARBA" id="ARBA00000085"/>
    </source>
</evidence>
<evidence type="ECO:0000256" key="8">
    <source>
        <dbReference type="ARBA" id="ARBA00022741"/>
    </source>
</evidence>
<keyword evidence="9 17" id="KW-0418">Kinase</keyword>
<evidence type="ECO:0000256" key="2">
    <source>
        <dbReference type="ARBA" id="ARBA00004651"/>
    </source>
</evidence>
<keyword evidence="13 14" id="KW-0472">Membrane</keyword>
<comment type="subcellular location">
    <subcellularLocation>
        <location evidence="2">Cell membrane</location>
        <topology evidence="2">Multi-pass membrane protein</topology>
    </subcellularLocation>
</comment>
<dbReference type="CDD" id="cd00082">
    <property type="entry name" value="HisKA"/>
    <property type="match status" value="1"/>
</dbReference>
<dbReference type="RefSeq" id="WP_127197535.1">
    <property type="nucleotide sequence ID" value="NZ_RZNX01000001.1"/>
</dbReference>
<evidence type="ECO:0000256" key="14">
    <source>
        <dbReference type="SAM" id="Phobius"/>
    </source>
</evidence>
<comment type="caution">
    <text evidence="17">The sequence shown here is derived from an EMBL/GenBank/DDBJ whole genome shotgun (WGS) entry which is preliminary data.</text>
</comment>
<keyword evidence="11 14" id="KW-1133">Transmembrane helix</keyword>
<dbReference type="GO" id="GO:0005524">
    <property type="term" value="F:ATP binding"/>
    <property type="evidence" value="ECO:0007669"/>
    <property type="project" value="UniProtKB-KW"/>
</dbReference>
<keyword evidence="10" id="KW-0067">ATP-binding</keyword>
<keyword evidence="8" id="KW-0547">Nucleotide-binding</keyword>
<sequence length="477" mass="54342">MHVTKRFFMMNALTVLLSIGFTVLAAFIFAAVYTKVFGQEVYVHEMQRVIEVRTGISEIKREAMNSKFEQLLDKQYQQELSARVKSLGASAILLKNREVLYSTKKFSELDIERSLMLTSGMPDQDTVELDGTTYMFARATYKLPTGEDGVLLLLAPVTLNSDFYILLGIFAISFFILTFLLMNFWVSYRFSRGMLNPISRLKAAAVRISEGDLNFGIAEEGEDEVRELCRTLELMRVKLKESIYLQNKYDENRNFLVSSISHDLKTPVTSIIGYIEGIIDGVARTPEKTEEYLETARSKAVLVNMMIDDLILYSKLDLKQLPYHFQSTNLAGYFEDCVSEYQYEFEQANFTFELINELVSPVTVLIDRERFKRVIQNILGNAAKYLEKADGSIVIILRETRTSAIIEIKDNGKGIPEKDLPHIFDRFYRVDPSRTNTDGSGLGLAIAKQILEGHEGEIWARSIVGEGTRIMISLRKV</sequence>
<dbReference type="SUPFAM" id="SSF55874">
    <property type="entry name" value="ATPase domain of HSP90 chaperone/DNA topoisomerase II/histidine kinase"/>
    <property type="match status" value="1"/>
</dbReference>
<evidence type="ECO:0000256" key="11">
    <source>
        <dbReference type="ARBA" id="ARBA00022989"/>
    </source>
</evidence>
<protein>
    <recommendedName>
        <fullName evidence="3">histidine kinase</fullName>
        <ecNumber evidence="3">2.7.13.3</ecNumber>
    </recommendedName>
</protein>
<dbReference type="InterPro" id="IPR003660">
    <property type="entry name" value="HAMP_dom"/>
</dbReference>
<keyword evidence="6" id="KW-0808">Transferase</keyword>
<dbReference type="CDD" id="cd06225">
    <property type="entry name" value="HAMP"/>
    <property type="match status" value="1"/>
</dbReference>